<reference evidence="3" key="1">
    <citation type="submission" date="2025-08" db="UniProtKB">
        <authorList>
            <consortium name="RefSeq"/>
        </authorList>
    </citation>
    <scope>IDENTIFICATION</scope>
</reference>
<protein>
    <submittedName>
        <fullName evidence="3">PRELI domain containing protein 3A-like</fullName>
    </submittedName>
</protein>
<dbReference type="GeneID" id="136072097"/>
<name>A0ABM4DPE9_HYDVU</name>
<evidence type="ECO:0000313" key="2">
    <source>
        <dbReference type="Proteomes" id="UP001652625"/>
    </source>
</evidence>
<accession>A0ABM4DPE9</accession>
<feature type="domain" description="PRELI/MSF1" evidence="1">
    <location>
        <begin position="1"/>
        <end position="171"/>
    </location>
</feature>
<dbReference type="PANTHER" id="PTHR11158">
    <property type="entry name" value="MSF1/PX19 RELATED"/>
    <property type="match status" value="1"/>
</dbReference>
<gene>
    <name evidence="3" type="primary">LOC136072097</name>
</gene>
<organism evidence="2 3">
    <name type="scientific">Hydra vulgaris</name>
    <name type="common">Hydra</name>
    <name type="synonym">Hydra attenuata</name>
    <dbReference type="NCBI Taxonomy" id="6087"/>
    <lineage>
        <taxon>Eukaryota</taxon>
        <taxon>Metazoa</taxon>
        <taxon>Cnidaria</taxon>
        <taxon>Hydrozoa</taxon>
        <taxon>Hydroidolina</taxon>
        <taxon>Anthoathecata</taxon>
        <taxon>Aplanulata</taxon>
        <taxon>Hydridae</taxon>
        <taxon>Hydra</taxon>
    </lineage>
</organism>
<dbReference type="RefSeq" id="XP_065676441.1">
    <property type="nucleotide sequence ID" value="XM_065820369.1"/>
</dbReference>
<dbReference type="Pfam" id="PF04707">
    <property type="entry name" value="PRELI"/>
    <property type="match status" value="1"/>
</dbReference>
<dbReference type="PROSITE" id="PS50904">
    <property type="entry name" value="PRELI_MSF1"/>
    <property type="match status" value="1"/>
</dbReference>
<evidence type="ECO:0000259" key="1">
    <source>
        <dbReference type="PROSITE" id="PS50904"/>
    </source>
</evidence>
<evidence type="ECO:0000313" key="3">
    <source>
        <dbReference type="RefSeq" id="XP_065676441.1"/>
    </source>
</evidence>
<dbReference type="InterPro" id="IPR037365">
    <property type="entry name" value="Slowmo/Ups"/>
</dbReference>
<dbReference type="Proteomes" id="UP001652625">
    <property type="component" value="Chromosome 15"/>
</dbReference>
<keyword evidence="2" id="KW-1185">Reference proteome</keyword>
<dbReference type="InterPro" id="IPR006797">
    <property type="entry name" value="PRELI/MSF1_dom"/>
</dbReference>
<sequence>MKLWSTEHVFSHPWKQVTEAAWRKYPNELNPNVLAIDVLDRNVLEDGRLVTTRIFGTQWIFPKVITTLLGMPEMCYAIESSEVDMKNEKMTLKMINYTFWGILAVEEKLVYQPNKENPNETRLTQGAKIQINGLQFANYFEGVIAKNFESTSIKGRTALEQVLHKIKIENFYLTLAKKIEELSLDIDKAATFIDEELSVTERIKELTDDLDKASSIINSEVKHFSTKIQNDLKHLFNDLNADLHEIQKTVVVRDTNPRSSLVAAVQQAGITAKSNTNN</sequence>
<proteinExistence type="predicted"/>